<feature type="signal peptide" evidence="1">
    <location>
        <begin position="1"/>
        <end position="20"/>
    </location>
</feature>
<proteinExistence type="predicted"/>
<dbReference type="SUPFAM" id="SSF56925">
    <property type="entry name" value="OMPA-like"/>
    <property type="match status" value="1"/>
</dbReference>
<dbReference type="STRING" id="1122188.SAMN02745674_01516"/>
<evidence type="ECO:0000256" key="1">
    <source>
        <dbReference type="SAM" id="SignalP"/>
    </source>
</evidence>
<evidence type="ECO:0000313" key="3">
    <source>
        <dbReference type="Proteomes" id="UP000190061"/>
    </source>
</evidence>
<reference evidence="2 3" key="1">
    <citation type="submission" date="2017-02" db="EMBL/GenBank/DDBJ databases">
        <authorList>
            <person name="Peterson S.W."/>
        </authorList>
    </citation>
    <scope>NUCLEOTIDE SEQUENCE [LARGE SCALE GENOMIC DNA]</scope>
    <source>
        <strain evidence="2 3">DSM 21749</strain>
    </source>
</reference>
<keyword evidence="1" id="KW-0732">Signal</keyword>
<protein>
    <submittedName>
        <fullName evidence="2">Sulfation-dependent quorum factor, Ax21 family</fullName>
    </submittedName>
</protein>
<dbReference type="OrthoDB" id="6048657at2"/>
<dbReference type="RefSeq" id="WP_078758110.1">
    <property type="nucleotide sequence ID" value="NZ_FUXP01000004.1"/>
</dbReference>
<organism evidence="2 3">
    <name type="scientific">Lysobacter spongiicola DSM 21749</name>
    <dbReference type="NCBI Taxonomy" id="1122188"/>
    <lineage>
        <taxon>Bacteria</taxon>
        <taxon>Pseudomonadati</taxon>
        <taxon>Pseudomonadota</taxon>
        <taxon>Gammaproteobacteria</taxon>
        <taxon>Lysobacterales</taxon>
        <taxon>Lysobacteraceae</taxon>
        <taxon>Novilysobacter</taxon>
    </lineage>
</organism>
<sequence length="192" mass="20136">MKKSLAAALLLAIAPFAANADGIAYNYVEAGYAHVDLEGETGDGFQLRGSAAVSQSLYLFGGYSSVEGDDFDVELEEGQFGLGVHTPVGERADFIAEIGYLRHDIEIGGLGSATLDGGRVSAGFRGMAGDNLEGWVKASYNDGGDLDGSLSGLVGVQFKFNPTWGIFAEIESGELVEDADTTKYMVGVRASF</sequence>
<evidence type="ECO:0000313" key="2">
    <source>
        <dbReference type="EMBL" id="SJZ99326.1"/>
    </source>
</evidence>
<feature type="chain" id="PRO_5012301223" evidence="1">
    <location>
        <begin position="21"/>
        <end position="192"/>
    </location>
</feature>
<gene>
    <name evidence="2" type="ORF">SAMN02745674_01516</name>
</gene>
<keyword evidence="3" id="KW-1185">Reference proteome</keyword>
<dbReference type="AlphaFoldDB" id="A0A1T4Q6J6"/>
<dbReference type="InterPro" id="IPR011250">
    <property type="entry name" value="OMP/PagP_B-barrel"/>
</dbReference>
<dbReference type="Proteomes" id="UP000190061">
    <property type="component" value="Unassembled WGS sequence"/>
</dbReference>
<accession>A0A1T4Q6J6</accession>
<name>A0A1T4Q6J6_9GAMM</name>
<dbReference type="EMBL" id="FUXP01000004">
    <property type="protein sequence ID" value="SJZ99326.1"/>
    <property type="molecule type" value="Genomic_DNA"/>
</dbReference>